<feature type="domain" description="Pyridoxamine 5'-phosphate oxidase N-terminal" evidence="8">
    <location>
        <begin position="898"/>
        <end position="1023"/>
    </location>
</feature>
<dbReference type="PROSITE" id="PS50294">
    <property type="entry name" value="WD_REPEATS_REGION"/>
    <property type="match status" value="1"/>
</dbReference>
<evidence type="ECO:0000256" key="1">
    <source>
        <dbReference type="ARBA" id="ARBA00006247"/>
    </source>
</evidence>
<dbReference type="AlphaFoldDB" id="A0A9P8A3M2"/>
<dbReference type="PROSITE" id="PS50082">
    <property type="entry name" value="WD_REPEATS_2"/>
    <property type="match status" value="2"/>
</dbReference>
<gene>
    <name evidence="10" type="ORF">KVV02_001219</name>
</gene>
<dbReference type="PRINTS" id="PR00320">
    <property type="entry name" value="GPROTEINBRPT"/>
</dbReference>
<dbReference type="Gene3D" id="2.30.110.10">
    <property type="entry name" value="Electron Transport, Fmn-binding Protein, Chain A"/>
    <property type="match status" value="1"/>
</dbReference>
<dbReference type="Pfam" id="PF01243">
    <property type="entry name" value="PNPOx_N"/>
    <property type="match status" value="1"/>
</dbReference>
<organism evidence="10 11">
    <name type="scientific">Mortierella alpina</name>
    <name type="common">Oleaginous fungus</name>
    <name type="synonym">Mortierella renispora</name>
    <dbReference type="NCBI Taxonomy" id="64518"/>
    <lineage>
        <taxon>Eukaryota</taxon>
        <taxon>Fungi</taxon>
        <taxon>Fungi incertae sedis</taxon>
        <taxon>Mucoromycota</taxon>
        <taxon>Mortierellomycotina</taxon>
        <taxon>Mortierellomycetes</taxon>
        <taxon>Mortierellales</taxon>
        <taxon>Mortierellaceae</taxon>
        <taxon>Mortierella</taxon>
    </lineage>
</organism>
<keyword evidence="2 7" id="KW-0853">WD repeat</keyword>
<protein>
    <recommendedName>
        <fullName evidence="12">Peptidase M20 dimerisation domain-containing protein</fullName>
    </recommendedName>
</protein>
<evidence type="ECO:0008006" key="12">
    <source>
        <dbReference type="Google" id="ProtNLM"/>
    </source>
</evidence>
<evidence type="ECO:0000259" key="9">
    <source>
        <dbReference type="Pfam" id="PF07687"/>
    </source>
</evidence>
<dbReference type="GO" id="GO:0008233">
    <property type="term" value="F:peptidase activity"/>
    <property type="evidence" value="ECO:0007669"/>
    <property type="project" value="UniProtKB-KW"/>
</dbReference>
<feature type="repeat" description="WD" evidence="7">
    <location>
        <begin position="350"/>
        <end position="389"/>
    </location>
</feature>
<dbReference type="SUPFAM" id="SSF53187">
    <property type="entry name" value="Zn-dependent exopeptidases"/>
    <property type="match status" value="1"/>
</dbReference>
<evidence type="ECO:0000256" key="5">
    <source>
        <dbReference type="ARBA" id="ARBA00022737"/>
    </source>
</evidence>
<dbReference type="Pfam" id="PF01546">
    <property type="entry name" value="Peptidase_M20"/>
    <property type="match status" value="1"/>
</dbReference>
<dbReference type="GO" id="GO:0046872">
    <property type="term" value="F:metal ion binding"/>
    <property type="evidence" value="ECO:0007669"/>
    <property type="project" value="UniProtKB-KW"/>
</dbReference>
<dbReference type="InterPro" id="IPR002933">
    <property type="entry name" value="Peptidase_M20"/>
</dbReference>
<dbReference type="InterPro" id="IPR011576">
    <property type="entry name" value="Pyridox_Oxase_N"/>
</dbReference>
<comment type="similarity">
    <text evidence="1">Belongs to the peptidase M20A family.</text>
</comment>
<evidence type="ECO:0000259" key="8">
    <source>
        <dbReference type="Pfam" id="PF01243"/>
    </source>
</evidence>
<dbReference type="GO" id="GO:0006508">
    <property type="term" value="P:proteolysis"/>
    <property type="evidence" value="ECO:0007669"/>
    <property type="project" value="UniProtKB-KW"/>
</dbReference>
<dbReference type="Pfam" id="PF07687">
    <property type="entry name" value="M20_dimer"/>
    <property type="match status" value="1"/>
</dbReference>
<dbReference type="EMBL" id="JAIFTL010000130">
    <property type="protein sequence ID" value="KAG9322775.1"/>
    <property type="molecule type" value="Genomic_DNA"/>
</dbReference>
<sequence>MHCFQASGHACRILTSSTHVEHLELHCMLASLSRSSSMHTAQPKTHCNHTLTQDEDSVLSLAATEKLLFSGGQGAHRSDIHVWDLEHFQLVANLKGHLGSILCMTLREDGKWLFSSSGDGTVRVWDTTTFKCLYHIHSSQDVGDVFSIVFSDTLNTMYIGCQNTSIQWFDFSDDKANAPQSPNITHTLRSHTPRFFVGSSKDKEPEELVTRYSIPDSCIYQNSHFGYVYCLLLGKVPNIEGEILFSGSGEGDIKLWKLHKGRAIEPWRTLKAGVDASTLTLALHDGFLFCGSQGGNIKIFDLETFQLIRSLIAHEDDVLALVVRGSQVYSASADGVVKQWNRSFEPLQTWRNHSGSVLSLTSTRDYLISGGSDKLIKLWGIGKSSSQTETVDSAAEDVMLYALEKWIAMPTVSGVPSQLEECRRGAKFLKAVFQQLGAEARLIPGAPGHNPLVYGQFSARSTKAEEQGRPLNVLFYGHYDVIAADIKKWDHPPFKLTGTMMIWNCPALDTNIVLKIRNCCAFVLCFLGKDGYLYGRGASDNKGPILACIFAASELQEEQQLDVNVKFLIEGEEENGSVGFFQAVEQNIKLFEEADVILLSNSYWLGEDIPCLTYGLRGVIHSTLTINSKNVDLHSGVDGGAVSEPLIDMVKVLSELVNPDRTAKIPGFYDCIRPLTSHEDALYDPIVEDMFNNPAGQRHWDPLATGVTKEELKQKLMARWRNPSLTIHQVDVSGPKNRTVIPRSAKASVSMRIVPDQEVTDITKSFEEHVRKVFSLLDTENEIEIDIKVVADWWLGDTEDRFFKAAESAIEQEWGQKPLFIREGGSVPAIRWLEKRLKAAAVHIPMGQSSDQAHLNNERIRLQNLNSGKRVVKAFLRELRTLEVALTATMGEFYEEISENHAEWIKKQQVIFVASAPLDANGKVNVSPKGYDCFRVLGPNSVCYLEMTGSGIETQSHVKENGRITIMFCAFEGGPRIMRLFGVARVVPVDTAEFDTVFNANYTAENSDLFDATGKRALIMVDVYKVGTSCGFGVPFYDYKGPRPTQKNYWSKKTEEQVAEYWVKKNTYSLDGLPGMRHPRMGSEWSSGPQNGTGQGKGWWELGSGLTNLSLVAVGVGVGAALTSFALSNFV</sequence>
<evidence type="ECO:0000256" key="6">
    <source>
        <dbReference type="ARBA" id="ARBA00022801"/>
    </source>
</evidence>
<dbReference type="PANTHER" id="PTHR43270">
    <property type="entry name" value="BETA-ALA-HIS DIPEPTIDASE"/>
    <property type="match status" value="1"/>
</dbReference>
<dbReference type="SMART" id="SM00320">
    <property type="entry name" value="WD40"/>
    <property type="match status" value="7"/>
</dbReference>
<dbReference type="Pfam" id="PF00400">
    <property type="entry name" value="WD40"/>
    <property type="match status" value="3"/>
</dbReference>
<keyword evidence="4" id="KW-0479">Metal-binding</keyword>
<dbReference type="InterPro" id="IPR051458">
    <property type="entry name" value="Cyt/Met_Dipeptidase"/>
</dbReference>
<dbReference type="Gene3D" id="3.30.70.360">
    <property type="match status" value="1"/>
</dbReference>
<feature type="repeat" description="WD" evidence="7">
    <location>
        <begin position="94"/>
        <end position="135"/>
    </location>
</feature>
<keyword evidence="5" id="KW-0677">Repeat</keyword>
<dbReference type="GO" id="GO:0006751">
    <property type="term" value="P:glutathione catabolic process"/>
    <property type="evidence" value="ECO:0007669"/>
    <property type="project" value="TreeGrafter"/>
</dbReference>
<keyword evidence="6" id="KW-0378">Hydrolase</keyword>
<comment type="caution">
    <text evidence="10">The sequence shown here is derived from an EMBL/GenBank/DDBJ whole genome shotgun (WGS) entry which is preliminary data.</text>
</comment>
<dbReference type="InterPro" id="IPR011047">
    <property type="entry name" value="Quinoprotein_ADH-like_sf"/>
</dbReference>
<evidence type="ECO:0000256" key="3">
    <source>
        <dbReference type="ARBA" id="ARBA00022670"/>
    </source>
</evidence>
<dbReference type="InterPro" id="IPR012349">
    <property type="entry name" value="Split_barrel_FMN-bd"/>
</dbReference>
<dbReference type="Gene3D" id="3.40.630.10">
    <property type="entry name" value="Zn peptidases"/>
    <property type="match status" value="1"/>
</dbReference>
<dbReference type="InterPro" id="IPR001680">
    <property type="entry name" value="WD40_rpt"/>
</dbReference>
<evidence type="ECO:0000256" key="7">
    <source>
        <dbReference type="PROSITE-ProRule" id="PRU00221"/>
    </source>
</evidence>
<dbReference type="InterPro" id="IPR011650">
    <property type="entry name" value="Peptidase_M20_dimer"/>
</dbReference>
<dbReference type="SUPFAM" id="SSF50998">
    <property type="entry name" value="Quinoprotein alcohol dehydrogenase-like"/>
    <property type="match status" value="1"/>
</dbReference>
<dbReference type="InterPro" id="IPR020472">
    <property type="entry name" value="WD40_PAC1"/>
</dbReference>
<dbReference type="PROSITE" id="PS00678">
    <property type="entry name" value="WD_REPEATS_1"/>
    <property type="match status" value="1"/>
</dbReference>
<accession>A0A9P8A3M2</accession>
<evidence type="ECO:0000313" key="11">
    <source>
        <dbReference type="Proteomes" id="UP000717515"/>
    </source>
</evidence>
<dbReference type="Gene3D" id="2.130.10.10">
    <property type="entry name" value="YVTN repeat-like/Quinoprotein amine dehydrogenase"/>
    <property type="match status" value="2"/>
</dbReference>
<dbReference type="CDD" id="cd00200">
    <property type="entry name" value="WD40"/>
    <property type="match status" value="1"/>
</dbReference>
<keyword evidence="3" id="KW-0645">Protease</keyword>
<dbReference type="SUPFAM" id="SSF50475">
    <property type="entry name" value="FMN-binding split barrel"/>
    <property type="match status" value="1"/>
</dbReference>
<reference evidence="10" key="1">
    <citation type="submission" date="2021-07" db="EMBL/GenBank/DDBJ databases">
        <title>Draft genome of Mortierella alpina, strain LL118, isolated from an aspen leaf litter sample.</title>
        <authorList>
            <person name="Yang S."/>
            <person name="Vinatzer B.A."/>
        </authorList>
    </citation>
    <scope>NUCLEOTIDE SEQUENCE</scope>
    <source>
        <strain evidence="10">LL118</strain>
    </source>
</reference>
<dbReference type="InterPro" id="IPR019775">
    <property type="entry name" value="WD40_repeat_CS"/>
</dbReference>
<feature type="domain" description="Peptidase M20 dimerisation" evidence="9">
    <location>
        <begin position="614"/>
        <end position="773"/>
    </location>
</feature>
<dbReference type="InterPro" id="IPR015943">
    <property type="entry name" value="WD40/YVTN_repeat-like_dom_sf"/>
</dbReference>
<proteinExistence type="inferred from homology"/>
<evidence type="ECO:0000256" key="4">
    <source>
        <dbReference type="ARBA" id="ARBA00022723"/>
    </source>
</evidence>
<evidence type="ECO:0000256" key="2">
    <source>
        <dbReference type="ARBA" id="ARBA00022574"/>
    </source>
</evidence>
<name>A0A9P8A3M2_MORAP</name>
<dbReference type="Proteomes" id="UP000717515">
    <property type="component" value="Unassembled WGS sequence"/>
</dbReference>
<evidence type="ECO:0000313" key="10">
    <source>
        <dbReference type="EMBL" id="KAG9322775.1"/>
    </source>
</evidence>
<dbReference type="PANTHER" id="PTHR43270:SF8">
    <property type="entry name" value="DI- AND TRIPEPTIDASE DUG2-RELATED"/>
    <property type="match status" value="1"/>
</dbReference>